<dbReference type="Proteomes" id="UP000018936">
    <property type="component" value="Unassembled WGS sequence"/>
</dbReference>
<evidence type="ECO:0000313" key="2">
    <source>
        <dbReference type="EMBL" id="ETE74050.1"/>
    </source>
</evidence>
<reference evidence="2 3" key="1">
    <citation type="journal article" date="2013" name="Proc. Natl. Acad. Sci. U.S.A.">
        <title>The king cobra genome reveals dynamic gene evolution and adaptation in the snake venom system.</title>
        <authorList>
            <person name="Vonk F.J."/>
            <person name="Casewell N.R."/>
            <person name="Henkel C.V."/>
            <person name="Heimberg A.M."/>
            <person name="Jansen H.J."/>
            <person name="McCleary R.J."/>
            <person name="Kerkkamp H.M."/>
            <person name="Vos R.A."/>
            <person name="Guerreiro I."/>
            <person name="Calvete J.J."/>
            <person name="Wuster W."/>
            <person name="Woods A.E."/>
            <person name="Logan J.M."/>
            <person name="Harrison R.A."/>
            <person name="Castoe T.A."/>
            <person name="de Koning A.P."/>
            <person name="Pollock D.D."/>
            <person name="Yandell M."/>
            <person name="Calderon D."/>
            <person name="Renjifo C."/>
            <person name="Currier R.B."/>
            <person name="Salgado D."/>
            <person name="Pla D."/>
            <person name="Sanz L."/>
            <person name="Hyder A.S."/>
            <person name="Ribeiro J.M."/>
            <person name="Arntzen J.W."/>
            <person name="van den Thillart G.E."/>
            <person name="Boetzer M."/>
            <person name="Pirovano W."/>
            <person name="Dirks R.P."/>
            <person name="Spaink H.P."/>
            <person name="Duboule D."/>
            <person name="McGlinn E."/>
            <person name="Kini R.M."/>
            <person name="Richardson M.K."/>
        </authorList>
    </citation>
    <scope>NUCLEOTIDE SEQUENCE</scope>
    <source>
        <tissue evidence="2">Blood</tissue>
    </source>
</reference>
<accession>V8PI90</accession>
<keyword evidence="3" id="KW-1185">Reference proteome</keyword>
<protein>
    <submittedName>
        <fullName evidence="2">Uncharacterized protein</fullName>
    </submittedName>
</protein>
<evidence type="ECO:0000313" key="3">
    <source>
        <dbReference type="Proteomes" id="UP000018936"/>
    </source>
</evidence>
<organism evidence="2 3">
    <name type="scientific">Ophiophagus hannah</name>
    <name type="common">King cobra</name>
    <name type="synonym">Naja hannah</name>
    <dbReference type="NCBI Taxonomy" id="8665"/>
    <lineage>
        <taxon>Eukaryota</taxon>
        <taxon>Metazoa</taxon>
        <taxon>Chordata</taxon>
        <taxon>Craniata</taxon>
        <taxon>Vertebrata</taxon>
        <taxon>Euteleostomi</taxon>
        <taxon>Lepidosauria</taxon>
        <taxon>Squamata</taxon>
        <taxon>Bifurcata</taxon>
        <taxon>Unidentata</taxon>
        <taxon>Episquamata</taxon>
        <taxon>Toxicofera</taxon>
        <taxon>Serpentes</taxon>
        <taxon>Colubroidea</taxon>
        <taxon>Elapidae</taxon>
        <taxon>Elapinae</taxon>
        <taxon>Ophiophagus</taxon>
    </lineage>
</organism>
<name>V8PI90_OPHHA</name>
<feature type="compositionally biased region" description="Basic and acidic residues" evidence="1">
    <location>
        <begin position="88"/>
        <end position="98"/>
    </location>
</feature>
<proteinExistence type="predicted"/>
<gene>
    <name evidence="2" type="ORF">L345_00104</name>
</gene>
<sequence>MPQGPHRAIVLLSRHFLHVLNCGQRGVSTRFHTGPACREPGCQPVRHSSFLGQAETGVKLRSLRNYNPGKRSGAPTIVFKNGGFEESPSSRKETHDGQAGKIPFVPTGLRSSLSGRKLPHGERKDYGNGSERVAALVPGCQERFSVGAPQVPLFAYRKCPLSPKALPPASFSSFNLASQHPLPAWPLEKRVLLFPSRLGKEDPSCPFLLTPVLFLGWFCRRADLQASVELREINSGLCSLFGSTECTGAFRQFKYLAFSILIQPPHSRPSPEMFCKVGHEPSCCNPY</sequence>
<feature type="region of interest" description="Disordered" evidence="1">
    <location>
        <begin position="64"/>
        <end position="127"/>
    </location>
</feature>
<evidence type="ECO:0000256" key="1">
    <source>
        <dbReference type="SAM" id="MobiDB-lite"/>
    </source>
</evidence>
<comment type="caution">
    <text evidence="2">The sequence shown here is derived from an EMBL/GenBank/DDBJ whole genome shotgun (WGS) entry which is preliminary data.</text>
</comment>
<feature type="non-terminal residue" evidence="2">
    <location>
        <position position="1"/>
    </location>
</feature>
<dbReference type="EMBL" id="AZIM01000010">
    <property type="protein sequence ID" value="ETE74050.1"/>
    <property type="molecule type" value="Genomic_DNA"/>
</dbReference>
<dbReference type="AlphaFoldDB" id="V8PI90"/>